<dbReference type="CDD" id="cd05830">
    <property type="entry name" value="Sortase_E"/>
    <property type="match status" value="1"/>
</dbReference>
<keyword evidence="1" id="KW-0378">Hydrolase</keyword>
<dbReference type="InterPro" id="IPR042003">
    <property type="entry name" value="Sortase_E"/>
</dbReference>
<name>A0A917MQ30_9MICO</name>
<keyword evidence="5" id="KW-1185">Reference proteome</keyword>
<proteinExistence type="predicted"/>
<evidence type="ECO:0000256" key="2">
    <source>
        <dbReference type="SAM" id="MobiDB-lite"/>
    </source>
</evidence>
<dbReference type="InterPro" id="IPR023365">
    <property type="entry name" value="Sortase_dom-sf"/>
</dbReference>
<dbReference type="AlphaFoldDB" id="A0A917MQ30"/>
<protein>
    <submittedName>
        <fullName evidence="4">Sortase</fullName>
    </submittedName>
</protein>
<sequence length="376" mass="39908">MSIDTRPSAEAPPRPAVDDTIAPPTRHDPSPAPAAAPPPAPGATPGAGPDAQITAPLPRRRPLGPRRPVAAGGTPPRKGRRRRLLPDPAPRSPAPRDLRWWTGAALLTVAVLLAGFVLHAALLSAFQHYRAQTIAYDELRTSLAKAEAPVGQLDLNERAVAPGTPVALLEAPAIGLSEVVVNGTDAQTLRGGIGLRRDSVMPGQAGTAMVFGRQLTYGGPFGQLHRLEPGDELTITTGQGTHTYRVFGVRRAGDPMPDPPRAGEGRLELLTADGLPLFASGVLHVDATLVSEPQQNPARVLTVYALGDGELPMGQDHSGWFTAFFLLVFFVAGGIGTWWLWTTWGRWHAWVIGVPLLVFFGIATADQVMNALPNLI</sequence>
<keyword evidence="3" id="KW-0472">Membrane</keyword>
<dbReference type="RefSeq" id="WP_188756996.1">
    <property type="nucleotide sequence ID" value="NZ_BMJY01000019.1"/>
</dbReference>
<feature type="compositionally biased region" description="Low complexity" evidence="2">
    <location>
        <begin position="66"/>
        <end position="76"/>
    </location>
</feature>
<feature type="compositionally biased region" description="Pro residues" evidence="2">
    <location>
        <begin position="30"/>
        <end position="42"/>
    </location>
</feature>
<dbReference type="Proteomes" id="UP000657592">
    <property type="component" value="Unassembled WGS sequence"/>
</dbReference>
<dbReference type="EMBL" id="BMJY01000019">
    <property type="protein sequence ID" value="GGH49868.1"/>
    <property type="molecule type" value="Genomic_DNA"/>
</dbReference>
<evidence type="ECO:0000313" key="4">
    <source>
        <dbReference type="EMBL" id="GGH49868.1"/>
    </source>
</evidence>
<reference evidence="4" key="1">
    <citation type="journal article" date="2014" name="Int. J. Syst. Evol. Microbiol.">
        <title>Complete genome sequence of Corynebacterium casei LMG S-19264T (=DSM 44701T), isolated from a smear-ripened cheese.</title>
        <authorList>
            <consortium name="US DOE Joint Genome Institute (JGI-PGF)"/>
            <person name="Walter F."/>
            <person name="Albersmeier A."/>
            <person name="Kalinowski J."/>
            <person name="Ruckert C."/>
        </authorList>
    </citation>
    <scope>NUCLEOTIDE SEQUENCE</scope>
    <source>
        <strain evidence="4">CGMCC 1.15794</strain>
    </source>
</reference>
<gene>
    <name evidence="4" type="ORF">GCM10010921_28240</name>
</gene>
<feature type="region of interest" description="Disordered" evidence="2">
    <location>
        <begin position="1"/>
        <end position="96"/>
    </location>
</feature>
<dbReference type="Gene3D" id="2.40.260.10">
    <property type="entry name" value="Sortase"/>
    <property type="match status" value="1"/>
</dbReference>
<organism evidence="4 5">
    <name type="scientific">Microbacterium album</name>
    <dbReference type="NCBI Taxonomy" id="2053191"/>
    <lineage>
        <taxon>Bacteria</taxon>
        <taxon>Bacillati</taxon>
        <taxon>Actinomycetota</taxon>
        <taxon>Actinomycetes</taxon>
        <taxon>Micrococcales</taxon>
        <taxon>Microbacteriaceae</taxon>
        <taxon>Microbacterium</taxon>
    </lineage>
</organism>
<comment type="caution">
    <text evidence="4">The sequence shown here is derived from an EMBL/GenBank/DDBJ whole genome shotgun (WGS) entry which is preliminary data.</text>
</comment>
<feature type="transmembrane region" description="Helical" evidence="3">
    <location>
        <begin position="320"/>
        <end position="341"/>
    </location>
</feature>
<dbReference type="GO" id="GO:0016787">
    <property type="term" value="F:hydrolase activity"/>
    <property type="evidence" value="ECO:0007669"/>
    <property type="project" value="UniProtKB-KW"/>
</dbReference>
<dbReference type="Pfam" id="PF04203">
    <property type="entry name" value="Sortase"/>
    <property type="match status" value="1"/>
</dbReference>
<evidence type="ECO:0000256" key="3">
    <source>
        <dbReference type="SAM" id="Phobius"/>
    </source>
</evidence>
<accession>A0A917MQ30</accession>
<evidence type="ECO:0000313" key="5">
    <source>
        <dbReference type="Proteomes" id="UP000657592"/>
    </source>
</evidence>
<dbReference type="InterPro" id="IPR005754">
    <property type="entry name" value="Sortase"/>
</dbReference>
<feature type="transmembrane region" description="Helical" evidence="3">
    <location>
        <begin position="100"/>
        <end position="123"/>
    </location>
</feature>
<reference evidence="4" key="2">
    <citation type="submission" date="2020-09" db="EMBL/GenBank/DDBJ databases">
        <authorList>
            <person name="Sun Q."/>
            <person name="Zhou Y."/>
        </authorList>
    </citation>
    <scope>NUCLEOTIDE SEQUENCE</scope>
    <source>
        <strain evidence="4">CGMCC 1.15794</strain>
    </source>
</reference>
<keyword evidence="3" id="KW-0812">Transmembrane</keyword>
<dbReference type="SUPFAM" id="SSF63817">
    <property type="entry name" value="Sortase"/>
    <property type="match status" value="1"/>
</dbReference>
<keyword evidence="3" id="KW-1133">Transmembrane helix</keyword>
<feature type="transmembrane region" description="Helical" evidence="3">
    <location>
        <begin position="347"/>
        <end position="365"/>
    </location>
</feature>
<evidence type="ECO:0000256" key="1">
    <source>
        <dbReference type="ARBA" id="ARBA00022801"/>
    </source>
</evidence>